<evidence type="ECO:0000259" key="1">
    <source>
        <dbReference type="Pfam" id="PF08031"/>
    </source>
</evidence>
<keyword evidence="3" id="KW-1185">Reference proteome</keyword>
<dbReference type="GO" id="GO:0050660">
    <property type="term" value="F:flavin adenine dinucleotide binding"/>
    <property type="evidence" value="ECO:0007669"/>
    <property type="project" value="InterPro"/>
</dbReference>
<dbReference type="Gene3D" id="3.30.465.10">
    <property type="match status" value="1"/>
</dbReference>
<dbReference type="Gene3D" id="3.40.462.20">
    <property type="match status" value="1"/>
</dbReference>
<comment type="caution">
    <text evidence="2">The sequence shown here is derived from an EMBL/GenBank/DDBJ whole genome shotgun (WGS) entry which is preliminary data.</text>
</comment>
<proteinExistence type="predicted"/>
<organism evidence="2 3">
    <name type="scientific">Neoarthrinium moseri</name>
    <dbReference type="NCBI Taxonomy" id="1658444"/>
    <lineage>
        <taxon>Eukaryota</taxon>
        <taxon>Fungi</taxon>
        <taxon>Dikarya</taxon>
        <taxon>Ascomycota</taxon>
        <taxon>Pezizomycotina</taxon>
        <taxon>Sordariomycetes</taxon>
        <taxon>Xylariomycetidae</taxon>
        <taxon>Amphisphaeriales</taxon>
        <taxon>Apiosporaceae</taxon>
        <taxon>Neoarthrinium</taxon>
    </lineage>
</organism>
<accession>A0A9P9W987</accession>
<dbReference type="Pfam" id="PF08031">
    <property type="entry name" value="BBE"/>
    <property type="match status" value="1"/>
</dbReference>
<dbReference type="EMBL" id="JAFIMR010000062">
    <property type="protein sequence ID" value="KAI1852174.1"/>
    <property type="molecule type" value="Genomic_DNA"/>
</dbReference>
<dbReference type="InterPro" id="IPR012951">
    <property type="entry name" value="BBE"/>
</dbReference>
<name>A0A9P9W987_9PEZI</name>
<gene>
    <name evidence="2" type="ORF">JX265_013027</name>
</gene>
<dbReference type="GO" id="GO:0016491">
    <property type="term" value="F:oxidoreductase activity"/>
    <property type="evidence" value="ECO:0007669"/>
    <property type="project" value="InterPro"/>
</dbReference>
<dbReference type="AlphaFoldDB" id="A0A9P9W987"/>
<feature type="non-terminal residue" evidence="2">
    <location>
        <position position="1"/>
    </location>
</feature>
<reference evidence="2" key="1">
    <citation type="submission" date="2021-03" db="EMBL/GenBank/DDBJ databases">
        <title>Revisited historic fungal species revealed as producer of novel bioactive compounds through whole genome sequencing and comparative genomics.</title>
        <authorList>
            <person name="Vignolle G.A."/>
            <person name="Hochenegger N."/>
            <person name="Mach R.L."/>
            <person name="Mach-Aigner A.R."/>
            <person name="Javad Rahimi M."/>
            <person name="Salim K.A."/>
            <person name="Chan C.M."/>
            <person name="Lim L.B.L."/>
            <person name="Cai F."/>
            <person name="Druzhinina I.S."/>
            <person name="U'Ren J.M."/>
            <person name="Derntl C."/>
        </authorList>
    </citation>
    <scope>NUCLEOTIDE SEQUENCE</scope>
    <source>
        <strain evidence="2">TUCIM 5799</strain>
    </source>
</reference>
<feature type="domain" description="Berberine/berberine-like" evidence="1">
    <location>
        <begin position="204"/>
        <end position="240"/>
    </location>
</feature>
<sequence length="252" mass="28018">AIFSFPASGDNERTYMALPAENMRDWALAGWGGPSTTNMTALANPYINTSQAEIMMAPAINFVQSQNGTALIQRFRSYFDYYVTIMNGSLVASEATSVASFLTSRLIPETAFQNETTKGLMVDNIMNIKASGLVPWVLNTTPLLYGRAQPQQTALHPAWYKSVWISTAQGGWRPGASLHERKLFSGLFRQATQSWMTIATEGCSYANEADPWMEDWADQFWGENYAKLLEVKNEVDPDGLLGCWHCIGWDAS</sequence>
<dbReference type="Proteomes" id="UP000829685">
    <property type="component" value="Unassembled WGS sequence"/>
</dbReference>
<evidence type="ECO:0000313" key="3">
    <source>
        <dbReference type="Proteomes" id="UP000829685"/>
    </source>
</evidence>
<dbReference type="InterPro" id="IPR016169">
    <property type="entry name" value="FAD-bd_PCMH_sub2"/>
</dbReference>
<protein>
    <recommendedName>
        <fullName evidence="1">Berberine/berberine-like domain-containing protein</fullName>
    </recommendedName>
</protein>
<evidence type="ECO:0000313" key="2">
    <source>
        <dbReference type="EMBL" id="KAI1852174.1"/>
    </source>
</evidence>